<sequence length="38" mass="4006">MLRQASHILDSDAGHPSAGSKVLLNGGQNYLCQSVCMC</sequence>
<evidence type="ECO:0000313" key="1">
    <source>
        <dbReference type="EMBL" id="XCD05708.1"/>
    </source>
</evidence>
<protein>
    <submittedName>
        <fullName evidence="1">Uncharacterized protein</fullName>
    </submittedName>
</protein>
<dbReference type="EMBL" id="PP511596">
    <property type="protein sequence ID" value="XCD05708.1"/>
    <property type="molecule type" value="Genomic_DNA"/>
</dbReference>
<accession>A0AAU8B1H5</accession>
<proteinExistence type="predicted"/>
<reference evidence="1" key="1">
    <citation type="submission" date="2024-03" db="EMBL/GenBank/DDBJ databases">
        <title>Diverse circular DNA viruses in blood, oral, and fecal samples of captive lemurs.</title>
        <authorList>
            <person name="Paietta E.N."/>
            <person name="Kraberger S."/>
            <person name="Lund M.C."/>
            <person name="Custer J.M."/>
            <person name="Vargas K.M."/>
            <person name="Ehmke E.E."/>
            <person name="Yoder A.D."/>
            <person name="Varsani A."/>
        </authorList>
    </citation>
    <scope>NUCLEOTIDE SEQUENCE</scope>
    <source>
        <strain evidence="1">Duke_24SF_44</strain>
    </source>
</reference>
<name>A0AAU8B1H5_9CAUD</name>
<organism evidence="1">
    <name type="scientific">Dulem virus 38</name>
    <dbReference type="NCBI Taxonomy" id="3145756"/>
    <lineage>
        <taxon>Viruses</taxon>
        <taxon>Duplodnaviria</taxon>
        <taxon>Heunggongvirae</taxon>
        <taxon>Uroviricota</taxon>
        <taxon>Caudoviricetes</taxon>
    </lineage>
</organism>